<dbReference type="InterPro" id="IPR043444">
    <property type="entry name" value="TESPA1-like"/>
</dbReference>
<name>A0A7R8H9Q1_LEPSM</name>
<protein>
    <submittedName>
        <fullName evidence="3">(salmon louse) hypothetical protein</fullName>
    </submittedName>
</protein>
<dbReference type="AlphaFoldDB" id="A0A7R8H9Q1"/>
<dbReference type="SMART" id="SM01257">
    <property type="entry name" value="KRAP_IP3R_bind"/>
    <property type="match status" value="1"/>
</dbReference>
<dbReference type="EMBL" id="HG994584">
    <property type="protein sequence ID" value="CAF2958978.1"/>
    <property type="molecule type" value="Genomic_DNA"/>
</dbReference>
<dbReference type="OrthoDB" id="6088188at2759"/>
<dbReference type="Proteomes" id="UP000675881">
    <property type="component" value="Chromosome 5"/>
</dbReference>
<evidence type="ECO:0000256" key="1">
    <source>
        <dbReference type="SAM" id="MobiDB-lite"/>
    </source>
</evidence>
<organism evidence="3 4">
    <name type="scientific">Lepeophtheirus salmonis</name>
    <name type="common">Salmon louse</name>
    <name type="synonym">Caligus salmonis</name>
    <dbReference type="NCBI Taxonomy" id="72036"/>
    <lineage>
        <taxon>Eukaryota</taxon>
        <taxon>Metazoa</taxon>
        <taxon>Ecdysozoa</taxon>
        <taxon>Arthropoda</taxon>
        <taxon>Crustacea</taxon>
        <taxon>Multicrustacea</taxon>
        <taxon>Hexanauplia</taxon>
        <taxon>Copepoda</taxon>
        <taxon>Siphonostomatoida</taxon>
        <taxon>Caligidae</taxon>
        <taxon>Lepeophtheirus</taxon>
    </lineage>
</organism>
<feature type="region of interest" description="Disordered" evidence="1">
    <location>
        <begin position="127"/>
        <end position="148"/>
    </location>
</feature>
<dbReference type="InterPro" id="IPR029325">
    <property type="entry name" value="ITPR-bd"/>
</dbReference>
<feature type="compositionally biased region" description="Acidic residues" evidence="1">
    <location>
        <begin position="94"/>
        <end position="110"/>
    </location>
</feature>
<feature type="compositionally biased region" description="Polar residues" evidence="1">
    <location>
        <begin position="127"/>
        <end position="137"/>
    </location>
</feature>
<accession>A0A7R8H9Q1</accession>
<evidence type="ECO:0000313" key="3">
    <source>
        <dbReference type="EMBL" id="CAF2958978.1"/>
    </source>
</evidence>
<dbReference type="PANTHER" id="PTHR17469:SF15">
    <property type="entry name" value="ITPR-INTERACTING DOMAIN-CONTAINING PROTEIN"/>
    <property type="match status" value="1"/>
</dbReference>
<feature type="domain" description="ITPR-interacting" evidence="2">
    <location>
        <begin position="167"/>
        <end position="333"/>
    </location>
</feature>
<gene>
    <name evidence="3" type="ORF">LSAA_9579</name>
</gene>
<keyword evidence="4" id="KW-1185">Reference proteome</keyword>
<feature type="compositionally biased region" description="Basic and acidic residues" evidence="1">
    <location>
        <begin position="420"/>
        <end position="435"/>
    </location>
</feature>
<feature type="region of interest" description="Disordered" evidence="1">
    <location>
        <begin position="43"/>
        <end position="112"/>
    </location>
</feature>
<feature type="region of interest" description="Disordered" evidence="1">
    <location>
        <begin position="473"/>
        <end position="496"/>
    </location>
</feature>
<evidence type="ECO:0000313" key="4">
    <source>
        <dbReference type="Proteomes" id="UP000675881"/>
    </source>
</evidence>
<feature type="compositionally biased region" description="Polar residues" evidence="1">
    <location>
        <begin position="43"/>
        <end position="54"/>
    </location>
</feature>
<dbReference type="PANTHER" id="PTHR17469">
    <property type="entry name" value="SPERM SPECIFIC ANTIGEN 2-RELATED"/>
    <property type="match status" value="1"/>
</dbReference>
<reference evidence="3" key="1">
    <citation type="submission" date="2021-02" db="EMBL/GenBank/DDBJ databases">
        <authorList>
            <person name="Bekaert M."/>
        </authorList>
    </citation>
    <scope>NUCLEOTIDE SEQUENCE</scope>
    <source>
        <strain evidence="3">IoA-00</strain>
    </source>
</reference>
<proteinExistence type="predicted"/>
<feature type="compositionally biased region" description="Low complexity" evidence="1">
    <location>
        <begin position="481"/>
        <end position="496"/>
    </location>
</feature>
<feature type="region of interest" description="Disordered" evidence="1">
    <location>
        <begin position="420"/>
        <end position="460"/>
    </location>
</feature>
<dbReference type="GO" id="GO:0005102">
    <property type="term" value="F:signaling receptor binding"/>
    <property type="evidence" value="ECO:0007669"/>
    <property type="project" value="InterPro"/>
</dbReference>
<evidence type="ECO:0000259" key="2">
    <source>
        <dbReference type="SMART" id="SM01257"/>
    </source>
</evidence>
<sequence>MVLLQPTLVSQHYHQFCSNVVFLHFNIIGSFVGQTQKNVSLNYPNGRENNSSGNLLHPGVDNSRQRRKSPRGLALETQQQKERKNKKTLCSLNDYEEEDDEEEGDDDEINDILKGGSDLLIHSNSQKAINSSNSNPSKNEHFNENSDTEDDNLILGAEAALSNQDFHSCNKGELSQKKSDISIKTVSSVDSVLLARELNPTEMLMELGFGGPPTSMLARVPRRFLQDSEVKGISLRKFISMQDEVFEYNGNMDNNSHATLDDHGSFNIKSKSEIVDSFFGASHQSINSAVMGNDIISSSQSSSYSVMKPTSLKGVQAFRAAAHSVLSPANRQFLSVKKPKPTKTKKLILGDETLTVSEDGDIENTSENIKPRRLSVESVESDWSGDDEELQEMKRVAASSAEKNKAILRWKRIRKAAVEKKKEHEEAASKEKEQARLIFPVQEETSSISTESEDENDEARSLPCFADKSSSQHYHHHIPYSNNNRSHLRNRNSNSSDPQILNYILNAIQRDHRIPKRFSFNSTTLSRYCT</sequence>
<dbReference type="Pfam" id="PF14722">
    <property type="entry name" value="KRAP_IP3R_bind"/>
    <property type="match status" value="1"/>
</dbReference>